<evidence type="ECO:0000256" key="1">
    <source>
        <dbReference type="SAM" id="Phobius"/>
    </source>
</evidence>
<evidence type="ECO:0000313" key="2">
    <source>
        <dbReference type="EMBL" id="SFE58828.1"/>
    </source>
</evidence>
<dbReference type="OrthoDB" id="3002550at2"/>
<feature type="transmembrane region" description="Helical" evidence="1">
    <location>
        <begin position="20"/>
        <end position="38"/>
    </location>
</feature>
<keyword evidence="1" id="KW-1133">Transmembrane helix</keyword>
<proteinExistence type="predicted"/>
<dbReference type="RefSeq" id="WP_091659081.1">
    <property type="nucleotide sequence ID" value="NZ_FONT01000002.1"/>
</dbReference>
<feature type="transmembrane region" description="Helical" evidence="1">
    <location>
        <begin position="77"/>
        <end position="95"/>
    </location>
</feature>
<accession>A0A1I2BSF1</accession>
<gene>
    <name evidence="2" type="ORF">SAMN05192532_102471</name>
</gene>
<dbReference type="AlphaFoldDB" id="A0A1I2BSF1"/>
<organism evidence="2 3">
    <name type="scientific">Alteribacillus iranensis</name>
    <dbReference type="NCBI Taxonomy" id="930128"/>
    <lineage>
        <taxon>Bacteria</taxon>
        <taxon>Bacillati</taxon>
        <taxon>Bacillota</taxon>
        <taxon>Bacilli</taxon>
        <taxon>Bacillales</taxon>
        <taxon>Bacillaceae</taxon>
        <taxon>Alteribacillus</taxon>
    </lineage>
</organism>
<dbReference type="Proteomes" id="UP000199516">
    <property type="component" value="Unassembled WGS sequence"/>
</dbReference>
<keyword evidence="1" id="KW-0472">Membrane</keyword>
<dbReference type="STRING" id="930128.SAMN05192532_102471"/>
<protein>
    <submittedName>
        <fullName evidence="2">Uncharacterized protein</fullName>
    </submittedName>
</protein>
<name>A0A1I2BSF1_9BACI</name>
<evidence type="ECO:0000313" key="3">
    <source>
        <dbReference type="Proteomes" id="UP000199516"/>
    </source>
</evidence>
<feature type="transmembrane region" description="Helical" evidence="1">
    <location>
        <begin position="44"/>
        <end position="65"/>
    </location>
</feature>
<dbReference type="EMBL" id="FONT01000002">
    <property type="protein sequence ID" value="SFE58828.1"/>
    <property type="molecule type" value="Genomic_DNA"/>
</dbReference>
<reference evidence="2 3" key="1">
    <citation type="submission" date="2016-10" db="EMBL/GenBank/DDBJ databases">
        <authorList>
            <person name="de Groot N.N."/>
        </authorList>
    </citation>
    <scope>NUCLEOTIDE SEQUENCE [LARGE SCALE GENOMIC DNA]</scope>
    <source>
        <strain evidence="2 3">DSM 23995</strain>
    </source>
</reference>
<keyword evidence="1" id="KW-0812">Transmembrane</keyword>
<sequence>MEEKRVSWKEIIFEDRKYSITKKALVLLFVLTTWLVQMSEMKEWIGITLVFSATVLGVIYSISKLFLYPAAKRYKDILLVIAFIGLFCWGLFTFYL</sequence>
<keyword evidence="3" id="KW-1185">Reference proteome</keyword>